<feature type="compositionally biased region" description="Basic and acidic residues" evidence="1">
    <location>
        <begin position="106"/>
        <end position="125"/>
    </location>
</feature>
<proteinExistence type="predicted"/>
<protein>
    <submittedName>
        <fullName evidence="2">Uncharacterized protein</fullName>
    </submittedName>
</protein>
<evidence type="ECO:0000256" key="1">
    <source>
        <dbReference type="SAM" id="MobiDB-lite"/>
    </source>
</evidence>
<dbReference type="Pfam" id="PF23977">
    <property type="entry name" value="Pam3_Gp34"/>
    <property type="match status" value="1"/>
</dbReference>
<organism evidence="2">
    <name type="scientific">uncultured Caudovirales phage</name>
    <dbReference type="NCBI Taxonomy" id="2100421"/>
    <lineage>
        <taxon>Viruses</taxon>
        <taxon>Duplodnaviria</taxon>
        <taxon>Heunggongvirae</taxon>
        <taxon>Uroviricota</taxon>
        <taxon>Caudoviricetes</taxon>
        <taxon>Peduoviridae</taxon>
        <taxon>Maltschvirus</taxon>
        <taxon>Maltschvirus maltsch</taxon>
    </lineage>
</organism>
<dbReference type="EMBL" id="LR797147">
    <property type="protein sequence ID" value="CAB4190080.1"/>
    <property type="molecule type" value="Genomic_DNA"/>
</dbReference>
<feature type="compositionally biased region" description="Low complexity" evidence="1">
    <location>
        <begin position="240"/>
        <end position="263"/>
    </location>
</feature>
<feature type="region of interest" description="Disordered" evidence="1">
    <location>
        <begin position="240"/>
        <end position="272"/>
    </location>
</feature>
<evidence type="ECO:0000313" key="2">
    <source>
        <dbReference type="EMBL" id="CAB4190080.1"/>
    </source>
</evidence>
<dbReference type="InterPro" id="IPR056957">
    <property type="entry name" value="Pam3_Gp34-like"/>
</dbReference>
<sequence length="272" mass="29837">MTTAVSKKASTEVSTDVLNDIYETAGDGAHYDSSEMQIPFIRVLQALSPQLNKNKPEFIKGATAGDIYNTVTNQVWPSENGITVIPVYQETKYLEFVPRSQGGGFKGERHASDPDLQSTHREGSKELLPNGNELVKSDHHFCLILDDDGSYQPAIVDMKSTALKVSRRWKTQIAMQKVKSPDGRMLTPALYATMWKLGIVEESNDQGSWSNWSVDKISLVQSRELFQEAKALRESIAAGAVKAAADPDRGSNSSNGSGNSNRGGVRDDEIPF</sequence>
<accession>A0A6J5QZG1</accession>
<gene>
    <name evidence="2" type="ORF">UFOVP1202_27</name>
</gene>
<feature type="region of interest" description="Disordered" evidence="1">
    <location>
        <begin position="104"/>
        <end position="130"/>
    </location>
</feature>
<reference evidence="2" key="1">
    <citation type="submission" date="2020-05" db="EMBL/GenBank/DDBJ databases">
        <authorList>
            <person name="Chiriac C."/>
            <person name="Salcher M."/>
            <person name="Ghai R."/>
            <person name="Kavagutti S V."/>
        </authorList>
    </citation>
    <scope>NUCLEOTIDE SEQUENCE</scope>
</reference>
<name>A0A6J5QZG1_9CAUD</name>